<dbReference type="Proteomes" id="UP000016936">
    <property type="component" value="Unassembled WGS sequence"/>
</dbReference>
<gene>
    <name evidence="5" type="ORF">COCHEDRAFT_1134858</name>
</gene>
<dbReference type="GO" id="GO:0005634">
    <property type="term" value="C:nucleus"/>
    <property type="evidence" value="ECO:0007669"/>
    <property type="project" value="EnsemblFungi"/>
</dbReference>
<feature type="repeat" description="WD" evidence="3">
    <location>
        <begin position="158"/>
        <end position="191"/>
    </location>
</feature>
<sequence>MAPFREIASTDAGFSAGSYIYKIISTSPRQDPLTYSITDQLALISSDDSLRFLTADLRPDGHIAKAHDNITCLERANDAPSNVVATAGRDGLVRFWDKRSKQRVLQIESPHKLISALVCDAEKNFVAAGIENPEDGPNSSPVYIWDQRNLSAPLRSYIDSHTDTVTNLSLHPSLPNLLLSSSTDGLVNIFDSTQADEDDALYQVVNHGSAIAHAGFLYPGTDMYAIGTDETVSFYALQSQKEEEEEPAPKVCGDVREELGCEYVIDLCWIGAQPCIAAGRHSEKQATLTPITKGTNGPLDYAFDIANATSLAGAHGEEIVRDLFTDIHTHTTYTCGEDSQIRAWKPSDSADMHAGDDAAASTKKKRKEKKDKDKARFKPY</sequence>
<dbReference type="eggNOG" id="KOG1188">
    <property type="taxonomic scope" value="Eukaryota"/>
</dbReference>
<dbReference type="AlphaFoldDB" id="M2UX39"/>
<dbReference type="Pfam" id="PF00400">
    <property type="entry name" value="WD40"/>
    <property type="match status" value="2"/>
</dbReference>
<dbReference type="InterPro" id="IPR001680">
    <property type="entry name" value="WD40_rpt"/>
</dbReference>
<dbReference type="OrthoDB" id="25131at2759"/>
<dbReference type="PROSITE" id="PS50294">
    <property type="entry name" value="WD_REPEATS_REGION"/>
    <property type="match status" value="1"/>
</dbReference>
<name>M2UX39_COCH5</name>
<evidence type="ECO:0000256" key="3">
    <source>
        <dbReference type="PROSITE-ProRule" id="PRU00221"/>
    </source>
</evidence>
<dbReference type="InterPro" id="IPR015943">
    <property type="entry name" value="WD40/YVTN_repeat-like_dom_sf"/>
</dbReference>
<dbReference type="InterPro" id="IPR039328">
    <property type="entry name" value="WDR89"/>
</dbReference>
<evidence type="ECO:0000256" key="1">
    <source>
        <dbReference type="ARBA" id="ARBA00022574"/>
    </source>
</evidence>
<evidence type="ECO:0000256" key="2">
    <source>
        <dbReference type="ARBA" id="ARBA00022737"/>
    </source>
</evidence>
<keyword evidence="2" id="KW-0677">Repeat</keyword>
<dbReference type="STRING" id="701091.M2UX39"/>
<dbReference type="Gene3D" id="2.130.10.10">
    <property type="entry name" value="YVTN repeat-like/Quinoprotein amine dehydrogenase"/>
    <property type="match status" value="1"/>
</dbReference>
<evidence type="ECO:0000313" key="5">
    <source>
        <dbReference type="EMBL" id="EMD92378.1"/>
    </source>
</evidence>
<dbReference type="EMBL" id="KB445575">
    <property type="protein sequence ID" value="EMD92378.1"/>
    <property type="molecule type" value="Genomic_DNA"/>
</dbReference>
<protein>
    <submittedName>
        <fullName evidence="5">Uncharacterized protein</fullName>
    </submittedName>
</protein>
<dbReference type="OMA" id="PLGCEYV"/>
<evidence type="ECO:0000256" key="4">
    <source>
        <dbReference type="SAM" id="MobiDB-lite"/>
    </source>
</evidence>
<dbReference type="SUPFAM" id="SSF50978">
    <property type="entry name" value="WD40 repeat-like"/>
    <property type="match status" value="1"/>
</dbReference>
<proteinExistence type="predicted"/>
<dbReference type="PROSITE" id="PS50082">
    <property type="entry name" value="WD_REPEATS_2"/>
    <property type="match status" value="2"/>
</dbReference>
<reference evidence="6" key="2">
    <citation type="journal article" date="2013" name="PLoS Genet.">
        <title>Comparative genome structure, secondary metabolite, and effector coding capacity across Cochliobolus pathogens.</title>
        <authorList>
            <person name="Condon B.J."/>
            <person name="Leng Y."/>
            <person name="Wu D."/>
            <person name="Bushley K.E."/>
            <person name="Ohm R.A."/>
            <person name="Otillar R."/>
            <person name="Martin J."/>
            <person name="Schackwitz W."/>
            <person name="Grimwood J."/>
            <person name="MohdZainudin N."/>
            <person name="Xue C."/>
            <person name="Wang R."/>
            <person name="Manning V.A."/>
            <person name="Dhillon B."/>
            <person name="Tu Z.J."/>
            <person name="Steffenson B.J."/>
            <person name="Salamov A."/>
            <person name="Sun H."/>
            <person name="Lowry S."/>
            <person name="LaButti K."/>
            <person name="Han J."/>
            <person name="Copeland A."/>
            <person name="Lindquist E."/>
            <person name="Barry K."/>
            <person name="Schmutz J."/>
            <person name="Baker S.E."/>
            <person name="Ciuffetti L.M."/>
            <person name="Grigoriev I.V."/>
            <person name="Zhong S."/>
            <person name="Turgeon B.G."/>
        </authorList>
    </citation>
    <scope>NUCLEOTIDE SEQUENCE [LARGE SCALE GENOMIC DNA]</scope>
    <source>
        <strain evidence="6">C5 / ATCC 48332 / race O</strain>
    </source>
</reference>
<feature type="region of interest" description="Disordered" evidence="4">
    <location>
        <begin position="344"/>
        <end position="380"/>
    </location>
</feature>
<accession>M2UX39</accession>
<evidence type="ECO:0000313" key="6">
    <source>
        <dbReference type="Proteomes" id="UP000016936"/>
    </source>
</evidence>
<feature type="compositionally biased region" description="Basic and acidic residues" evidence="4">
    <location>
        <begin position="370"/>
        <end position="380"/>
    </location>
</feature>
<keyword evidence="1 3" id="KW-0853">WD repeat</keyword>
<dbReference type="GO" id="GO:0005829">
    <property type="term" value="C:cytosol"/>
    <property type="evidence" value="ECO:0007669"/>
    <property type="project" value="EnsemblFungi"/>
</dbReference>
<dbReference type="PANTHER" id="PTHR22889:SF0">
    <property type="entry name" value="WD REPEAT-CONTAINING PROTEIN 89"/>
    <property type="match status" value="1"/>
</dbReference>
<dbReference type="HOGENOM" id="CLU_037323_3_1_1"/>
<dbReference type="InterPro" id="IPR036322">
    <property type="entry name" value="WD40_repeat_dom_sf"/>
</dbReference>
<dbReference type="PANTHER" id="PTHR22889">
    <property type="entry name" value="WD REPEAT-CONTAINING PROTEIN 89"/>
    <property type="match status" value="1"/>
</dbReference>
<dbReference type="SMART" id="SM00320">
    <property type="entry name" value="WD40"/>
    <property type="match status" value="2"/>
</dbReference>
<organism evidence="5 6">
    <name type="scientific">Cochliobolus heterostrophus (strain C5 / ATCC 48332 / race O)</name>
    <name type="common">Southern corn leaf blight fungus</name>
    <name type="synonym">Bipolaris maydis</name>
    <dbReference type="NCBI Taxonomy" id="701091"/>
    <lineage>
        <taxon>Eukaryota</taxon>
        <taxon>Fungi</taxon>
        <taxon>Dikarya</taxon>
        <taxon>Ascomycota</taxon>
        <taxon>Pezizomycotina</taxon>
        <taxon>Dothideomycetes</taxon>
        <taxon>Pleosporomycetidae</taxon>
        <taxon>Pleosporales</taxon>
        <taxon>Pleosporineae</taxon>
        <taxon>Pleosporaceae</taxon>
        <taxon>Bipolaris</taxon>
    </lineage>
</organism>
<feature type="repeat" description="WD" evidence="3">
    <location>
        <begin position="81"/>
        <end position="106"/>
    </location>
</feature>
<keyword evidence="6" id="KW-1185">Reference proteome</keyword>
<reference evidence="5 6" key="1">
    <citation type="journal article" date="2012" name="PLoS Pathog.">
        <title>Diverse lifestyles and strategies of plant pathogenesis encoded in the genomes of eighteen Dothideomycetes fungi.</title>
        <authorList>
            <person name="Ohm R.A."/>
            <person name="Feau N."/>
            <person name="Henrissat B."/>
            <person name="Schoch C.L."/>
            <person name="Horwitz B.A."/>
            <person name="Barry K.W."/>
            <person name="Condon B.J."/>
            <person name="Copeland A.C."/>
            <person name="Dhillon B."/>
            <person name="Glaser F."/>
            <person name="Hesse C.N."/>
            <person name="Kosti I."/>
            <person name="LaButti K."/>
            <person name="Lindquist E.A."/>
            <person name="Lucas S."/>
            <person name="Salamov A.A."/>
            <person name="Bradshaw R.E."/>
            <person name="Ciuffetti L."/>
            <person name="Hamelin R.C."/>
            <person name="Kema G.H.J."/>
            <person name="Lawrence C."/>
            <person name="Scott J.A."/>
            <person name="Spatafora J.W."/>
            <person name="Turgeon B.G."/>
            <person name="de Wit P.J.G.M."/>
            <person name="Zhong S."/>
            <person name="Goodwin S.B."/>
            <person name="Grigoriev I.V."/>
        </authorList>
    </citation>
    <scope>NUCLEOTIDE SEQUENCE [LARGE SCALE GENOMIC DNA]</scope>
    <source>
        <strain evidence="6">C5 / ATCC 48332 / race O</strain>
    </source>
</reference>